<proteinExistence type="predicted"/>
<protein>
    <submittedName>
        <fullName evidence="2">Uncharacterized protein</fullName>
    </submittedName>
</protein>
<evidence type="ECO:0000313" key="3">
    <source>
        <dbReference type="Proteomes" id="UP000326287"/>
    </source>
</evidence>
<dbReference type="AlphaFoldDB" id="A0A5P9NJW9"/>
<feature type="transmembrane region" description="Helical" evidence="1">
    <location>
        <begin position="163"/>
        <end position="181"/>
    </location>
</feature>
<feature type="transmembrane region" description="Helical" evidence="1">
    <location>
        <begin position="27"/>
        <end position="46"/>
    </location>
</feature>
<name>A0A5P9NJW9_9GAMM</name>
<evidence type="ECO:0000313" key="2">
    <source>
        <dbReference type="EMBL" id="QFU75786.1"/>
    </source>
</evidence>
<dbReference type="RefSeq" id="WP_152661893.1">
    <property type="nucleotide sequence ID" value="NZ_CP036422.1"/>
</dbReference>
<feature type="transmembrane region" description="Helical" evidence="1">
    <location>
        <begin position="141"/>
        <end position="157"/>
    </location>
</feature>
<accession>A0A5P9NJW9</accession>
<dbReference type="OrthoDB" id="4703378at2"/>
<keyword evidence="1" id="KW-1133">Transmembrane helix</keyword>
<feature type="transmembrane region" description="Helical" evidence="1">
    <location>
        <begin position="58"/>
        <end position="76"/>
    </location>
</feature>
<feature type="transmembrane region" description="Helical" evidence="1">
    <location>
        <begin position="88"/>
        <end position="106"/>
    </location>
</feature>
<sequence>MTTSSAGVGFEHLAPQRALSQPAKSAFKTWTLTWIASTLAVMVLFYVGVLDFVNSSRASMYLISVWLNGWIVVWFLRRYSGQQKEDLYHDLLVVWMVSYAITNIQWEIPWVIFSPFVFENIVTLEDLVAQTDYMREKPWHLYYWVLSTFGALDLRTVNHNGTFYALEWYAFVNLATTFYFFHLNNKRSPYRYLVVVLGCGEPIATTFIFTFSEVFDGFVNMPGNIWDTLLALVWTQYQYFVFPMIFGAIGCKLLVHDWRHS</sequence>
<dbReference type="Proteomes" id="UP000326287">
    <property type="component" value="Chromosome"/>
</dbReference>
<keyword evidence="1" id="KW-0472">Membrane</keyword>
<reference evidence="2 3" key="1">
    <citation type="submission" date="2019-02" db="EMBL/GenBank/DDBJ databases">
        <authorList>
            <person name="Li S.-H."/>
        </authorList>
    </citation>
    <scope>NUCLEOTIDE SEQUENCE [LARGE SCALE GENOMIC DNA]</scope>
    <source>
        <strain evidence="2 3">IMCC14385</strain>
    </source>
</reference>
<evidence type="ECO:0000256" key="1">
    <source>
        <dbReference type="SAM" id="Phobius"/>
    </source>
</evidence>
<feature type="transmembrane region" description="Helical" evidence="1">
    <location>
        <begin position="193"/>
        <end position="212"/>
    </location>
</feature>
<gene>
    <name evidence="2" type="ORF">EY643_09010</name>
</gene>
<feature type="transmembrane region" description="Helical" evidence="1">
    <location>
        <begin position="237"/>
        <end position="255"/>
    </location>
</feature>
<organism evidence="2 3">
    <name type="scientific">Halioglobus maricola</name>
    <dbReference type="NCBI Taxonomy" id="2601894"/>
    <lineage>
        <taxon>Bacteria</taxon>
        <taxon>Pseudomonadati</taxon>
        <taxon>Pseudomonadota</taxon>
        <taxon>Gammaproteobacteria</taxon>
        <taxon>Cellvibrionales</taxon>
        <taxon>Halieaceae</taxon>
        <taxon>Halioglobus</taxon>
    </lineage>
</organism>
<keyword evidence="1" id="KW-0812">Transmembrane</keyword>
<dbReference type="EMBL" id="CP036422">
    <property type="protein sequence ID" value="QFU75786.1"/>
    <property type="molecule type" value="Genomic_DNA"/>
</dbReference>
<keyword evidence="3" id="KW-1185">Reference proteome</keyword>
<dbReference type="KEGG" id="halc:EY643_09010"/>